<evidence type="ECO:0000313" key="1">
    <source>
        <dbReference type="EMBL" id="GMS98217.1"/>
    </source>
</evidence>
<sequence length="68" mass="7564">TLLIILQYPFAATAELCSCSSVLSDALIVCLRMQERVTNMATKDSSSTVRKFCTIFKTDLDTRLDNTV</sequence>
<proteinExistence type="predicted"/>
<evidence type="ECO:0000313" key="2">
    <source>
        <dbReference type="Proteomes" id="UP001432027"/>
    </source>
</evidence>
<comment type="caution">
    <text evidence="1">The sequence shown here is derived from an EMBL/GenBank/DDBJ whole genome shotgun (WGS) entry which is preliminary data.</text>
</comment>
<organism evidence="1 2">
    <name type="scientific">Pristionchus entomophagus</name>
    <dbReference type="NCBI Taxonomy" id="358040"/>
    <lineage>
        <taxon>Eukaryota</taxon>
        <taxon>Metazoa</taxon>
        <taxon>Ecdysozoa</taxon>
        <taxon>Nematoda</taxon>
        <taxon>Chromadorea</taxon>
        <taxon>Rhabditida</taxon>
        <taxon>Rhabditina</taxon>
        <taxon>Diplogasteromorpha</taxon>
        <taxon>Diplogasteroidea</taxon>
        <taxon>Neodiplogasteridae</taxon>
        <taxon>Pristionchus</taxon>
    </lineage>
</organism>
<accession>A0AAV5TUY0</accession>
<dbReference type="AlphaFoldDB" id="A0AAV5TUY0"/>
<gene>
    <name evidence="1" type="ORF">PENTCL1PPCAC_20392</name>
</gene>
<reference evidence="1" key="1">
    <citation type="submission" date="2023-10" db="EMBL/GenBank/DDBJ databases">
        <title>Genome assembly of Pristionchus species.</title>
        <authorList>
            <person name="Yoshida K."/>
            <person name="Sommer R.J."/>
        </authorList>
    </citation>
    <scope>NUCLEOTIDE SEQUENCE</scope>
    <source>
        <strain evidence="1">RS0144</strain>
    </source>
</reference>
<keyword evidence="2" id="KW-1185">Reference proteome</keyword>
<name>A0AAV5TUY0_9BILA</name>
<dbReference type="EMBL" id="BTSX01000005">
    <property type="protein sequence ID" value="GMS98217.1"/>
    <property type="molecule type" value="Genomic_DNA"/>
</dbReference>
<dbReference type="Proteomes" id="UP001432027">
    <property type="component" value="Unassembled WGS sequence"/>
</dbReference>
<feature type="non-terminal residue" evidence="1">
    <location>
        <position position="1"/>
    </location>
</feature>
<protein>
    <submittedName>
        <fullName evidence="1">Uncharacterized protein</fullName>
    </submittedName>
</protein>
<feature type="non-terminal residue" evidence="1">
    <location>
        <position position="68"/>
    </location>
</feature>